<protein>
    <submittedName>
        <fullName evidence="1">Uncharacterized protein</fullName>
    </submittedName>
</protein>
<comment type="caution">
    <text evidence="1">The sequence shown here is derived from an EMBL/GenBank/DDBJ whole genome shotgun (WGS) entry which is preliminary data.</text>
</comment>
<evidence type="ECO:0000313" key="1">
    <source>
        <dbReference type="EMBL" id="EFR99156.1"/>
    </source>
</evidence>
<reference evidence="1" key="1">
    <citation type="journal article" date="2010" name="Microbiol. Resour. Announc.">
        <title>Comparative genomics of the bacterial genus Listeria: Genome evolution is characterized by limited gene acquisition and limited gene loss.</title>
        <authorList>
            <person name="den Bakker H.C."/>
            <person name="Cummings C.A."/>
            <person name="Ferreira V."/>
            <person name="Vatta P."/>
            <person name="Orsi R.H."/>
            <person name="Degoricija L."/>
            <person name="Barker M."/>
            <person name="Petrauskene O."/>
            <person name="Furtado M.R."/>
            <person name="Wiedmann M."/>
        </authorList>
    </citation>
    <scope>NUCLEOTIDE SEQUENCE [LARGE SCALE GENOMIC DNA]</scope>
    <source>
        <strain evidence="1">FSL N1-067</strain>
    </source>
</reference>
<sequence length="67" mass="7253">YAISFGAFHKSAKILTHRFSNSAVCGYSDLSMAFFSSVSAISNCASSSIYVWQKVAKFCLAFPSSIN</sequence>
<dbReference type="Proteomes" id="UP000004302">
    <property type="component" value="Chromosome"/>
</dbReference>
<feature type="non-terminal residue" evidence="1">
    <location>
        <position position="1"/>
    </location>
</feature>
<dbReference type="AlphaFoldDB" id="E3ZT81"/>
<name>E3ZT81_LISSE</name>
<dbReference type="HOGENOM" id="CLU_2800060_0_0_9"/>
<organism evidence="1">
    <name type="scientific">Listeria seeligeri FSL N1-067</name>
    <dbReference type="NCBI Taxonomy" id="702453"/>
    <lineage>
        <taxon>Bacteria</taxon>
        <taxon>Bacillati</taxon>
        <taxon>Bacillota</taxon>
        <taxon>Bacilli</taxon>
        <taxon>Bacillales</taxon>
        <taxon>Listeriaceae</taxon>
        <taxon>Listeria</taxon>
    </lineage>
</organism>
<dbReference type="EMBL" id="ADXJ01000891">
    <property type="protein sequence ID" value="EFR99156.1"/>
    <property type="molecule type" value="Genomic_DNA"/>
</dbReference>
<accession>E3ZT81</accession>
<proteinExistence type="predicted"/>
<gene>
    <name evidence="1" type="ORF">NT03LS_2730a</name>
</gene>